<keyword evidence="6" id="KW-0325">Glycoprotein</keyword>
<feature type="transmembrane region" description="Helical" evidence="8">
    <location>
        <begin position="266"/>
        <end position="287"/>
    </location>
</feature>
<name>A0A370TK26_9HELO</name>
<evidence type="ECO:0000256" key="5">
    <source>
        <dbReference type="ARBA" id="ARBA00023136"/>
    </source>
</evidence>
<evidence type="ECO:0000256" key="1">
    <source>
        <dbReference type="ARBA" id="ARBA00004141"/>
    </source>
</evidence>
<dbReference type="PRINTS" id="PR01036">
    <property type="entry name" value="TCRTETB"/>
</dbReference>
<keyword evidence="11" id="KW-1185">Reference proteome</keyword>
<evidence type="ECO:0000256" key="4">
    <source>
        <dbReference type="ARBA" id="ARBA00022989"/>
    </source>
</evidence>
<dbReference type="GO" id="GO:0022857">
    <property type="term" value="F:transmembrane transporter activity"/>
    <property type="evidence" value="ECO:0007669"/>
    <property type="project" value="InterPro"/>
</dbReference>
<feature type="transmembrane region" description="Helical" evidence="8">
    <location>
        <begin position="108"/>
        <end position="127"/>
    </location>
</feature>
<keyword evidence="3 8" id="KW-0812">Transmembrane</keyword>
<dbReference type="Proteomes" id="UP000254866">
    <property type="component" value="Unassembled WGS sequence"/>
</dbReference>
<feature type="transmembrane region" description="Helical" evidence="8">
    <location>
        <begin position="432"/>
        <end position="455"/>
    </location>
</feature>
<keyword evidence="5 8" id="KW-0472">Membrane</keyword>
<dbReference type="InterPro" id="IPR036259">
    <property type="entry name" value="MFS_trans_sf"/>
</dbReference>
<feature type="transmembrane region" description="Helical" evidence="8">
    <location>
        <begin position="335"/>
        <end position="353"/>
    </location>
</feature>
<feature type="transmembrane region" description="Helical" evidence="8">
    <location>
        <begin position="197"/>
        <end position="219"/>
    </location>
</feature>
<dbReference type="GeneID" id="43599336"/>
<dbReference type="AlphaFoldDB" id="A0A370TK26"/>
<feature type="region of interest" description="Disordered" evidence="7">
    <location>
        <begin position="1"/>
        <end position="64"/>
    </location>
</feature>
<evidence type="ECO:0000313" key="11">
    <source>
        <dbReference type="Proteomes" id="UP000254866"/>
    </source>
</evidence>
<feature type="transmembrane region" description="Helical" evidence="8">
    <location>
        <begin position="71"/>
        <end position="96"/>
    </location>
</feature>
<dbReference type="EMBL" id="NPIC01000005">
    <property type="protein sequence ID" value="RDL35875.1"/>
    <property type="molecule type" value="Genomic_DNA"/>
</dbReference>
<keyword evidence="2" id="KW-0813">Transport</keyword>
<evidence type="ECO:0000256" key="6">
    <source>
        <dbReference type="ARBA" id="ARBA00023180"/>
    </source>
</evidence>
<dbReference type="PROSITE" id="PS50850">
    <property type="entry name" value="MFS"/>
    <property type="match status" value="1"/>
</dbReference>
<dbReference type="PANTHER" id="PTHR23501">
    <property type="entry name" value="MAJOR FACILITATOR SUPERFAMILY"/>
    <property type="match status" value="1"/>
</dbReference>
<feature type="transmembrane region" description="Helical" evidence="8">
    <location>
        <begin position="541"/>
        <end position="559"/>
    </location>
</feature>
<feature type="transmembrane region" description="Helical" evidence="8">
    <location>
        <begin position="293"/>
        <end position="314"/>
    </location>
</feature>
<organism evidence="10 11">
    <name type="scientific">Venustampulla echinocandica</name>
    <dbReference type="NCBI Taxonomy" id="2656787"/>
    <lineage>
        <taxon>Eukaryota</taxon>
        <taxon>Fungi</taxon>
        <taxon>Dikarya</taxon>
        <taxon>Ascomycota</taxon>
        <taxon>Pezizomycotina</taxon>
        <taxon>Leotiomycetes</taxon>
        <taxon>Helotiales</taxon>
        <taxon>Pleuroascaceae</taxon>
        <taxon>Venustampulla</taxon>
    </lineage>
</organism>
<dbReference type="Gene3D" id="1.20.1720.10">
    <property type="entry name" value="Multidrug resistance protein D"/>
    <property type="match status" value="1"/>
</dbReference>
<comment type="subcellular location">
    <subcellularLocation>
        <location evidence="1">Membrane</location>
        <topology evidence="1">Multi-pass membrane protein</topology>
    </subcellularLocation>
</comment>
<dbReference type="OrthoDB" id="10021397at2759"/>
<feature type="transmembrane region" description="Helical" evidence="8">
    <location>
        <begin position="164"/>
        <end position="185"/>
    </location>
</feature>
<accession>A0A370TK26</accession>
<dbReference type="GO" id="GO:0005886">
    <property type="term" value="C:plasma membrane"/>
    <property type="evidence" value="ECO:0007669"/>
    <property type="project" value="TreeGrafter"/>
</dbReference>
<comment type="caution">
    <text evidence="10">The sequence shown here is derived from an EMBL/GenBank/DDBJ whole genome shotgun (WGS) entry which is preliminary data.</text>
</comment>
<proteinExistence type="predicted"/>
<evidence type="ECO:0000256" key="3">
    <source>
        <dbReference type="ARBA" id="ARBA00022692"/>
    </source>
</evidence>
<dbReference type="Gene3D" id="1.20.1250.20">
    <property type="entry name" value="MFS general substrate transporter like domains"/>
    <property type="match status" value="1"/>
</dbReference>
<dbReference type="InterPro" id="IPR020846">
    <property type="entry name" value="MFS_dom"/>
</dbReference>
<dbReference type="SUPFAM" id="SSF103473">
    <property type="entry name" value="MFS general substrate transporter"/>
    <property type="match status" value="1"/>
</dbReference>
<dbReference type="FunFam" id="1.20.1250.20:FF:000484">
    <property type="entry name" value="MFS general substrate transporter"/>
    <property type="match status" value="1"/>
</dbReference>
<evidence type="ECO:0000256" key="7">
    <source>
        <dbReference type="SAM" id="MobiDB-lite"/>
    </source>
</evidence>
<feature type="transmembrane region" description="Helical" evidence="8">
    <location>
        <begin position="225"/>
        <end position="246"/>
    </location>
</feature>
<dbReference type="InterPro" id="IPR011701">
    <property type="entry name" value="MFS"/>
</dbReference>
<evidence type="ECO:0000259" key="9">
    <source>
        <dbReference type="PROSITE" id="PS50850"/>
    </source>
</evidence>
<keyword evidence="4 8" id="KW-1133">Transmembrane helix</keyword>
<feature type="domain" description="Major facilitator superfamily (MFS) profile" evidence="9">
    <location>
        <begin position="74"/>
        <end position="564"/>
    </location>
</feature>
<dbReference type="Pfam" id="PF07690">
    <property type="entry name" value="MFS_1"/>
    <property type="match status" value="1"/>
</dbReference>
<dbReference type="PANTHER" id="PTHR23501:SF187">
    <property type="entry name" value="MAJOR FACILITATOR SUPERFAMILY (MFS) PROFILE DOMAIN-CONTAINING PROTEIN"/>
    <property type="match status" value="1"/>
</dbReference>
<evidence type="ECO:0000313" key="10">
    <source>
        <dbReference type="EMBL" id="RDL35875.1"/>
    </source>
</evidence>
<gene>
    <name evidence="10" type="ORF">BP5553_06487</name>
</gene>
<evidence type="ECO:0000256" key="2">
    <source>
        <dbReference type="ARBA" id="ARBA00022448"/>
    </source>
</evidence>
<feature type="transmembrane region" description="Helical" evidence="8">
    <location>
        <begin position="373"/>
        <end position="394"/>
    </location>
</feature>
<sequence length="587" mass="63737">MADANEYIEDGRRVEGESGVSATRDTIAHEPPLNSTFTRLREKNNSNEEPTGDIQPDNNESDPKSQRGIRFWCIILALCVSGILSALEGTVVSTALPTIVHELGGSGLYIWTVNGYFLTSMVFQPLYGQTANIFGRRWLMILAITLFIVGSAIGGASQSISMLIAGRVVQGTGGGGITVISNLIISDIVPLRERGAFMAIIFGTIIVGTGIGPFVGGIIVQNISWRWVFLINLPIGGLALLIVVAFLQVTYRKEATAMARIKRIDFLGNTIFIASLVAILLALTWAGSTYPWSSWRILVPLLLGFAGIGIFSIYESSRFCVEPTMPPHLFMNRTSVAAFILTFIQTAILYWVMYYMPVYFQGVRGSSPSRSGIQLFPTVLVMIPFAAIGGKLLAIFGKYRPFHFVGFSLIVTGLGCLTLLRSDSSTASWVCFQAIIAAGLGFVSSSTLPAVLAPLEERDVATATGTWGFLRGFAVIWGVTIPGAIFNNQFDHLSYRVSDPATRNLLTSGHAYEHATSTFVNSLPDTIKGEIISVYSDTLKLVWQVAIGVAGVGVLLVFMEKEIKLRTGLNTEFGMKREVKPRSSPDV</sequence>
<protein>
    <recommendedName>
        <fullName evidence="9">Major facilitator superfamily (MFS) profile domain-containing protein</fullName>
    </recommendedName>
</protein>
<feature type="transmembrane region" description="Helical" evidence="8">
    <location>
        <begin position="401"/>
        <end position="420"/>
    </location>
</feature>
<feature type="transmembrane region" description="Helical" evidence="8">
    <location>
        <begin position="139"/>
        <end position="158"/>
    </location>
</feature>
<reference evidence="10 11" key="1">
    <citation type="journal article" date="2018" name="IMA Fungus">
        <title>IMA Genome-F 9: Draft genome sequence of Annulohypoxylon stygium, Aspergillus mulundensis, Berkeleyomyces basicola (syn. Thielaviopsis basicola), Ceratocystis smalleyi, two Cercospora beticola strains, Coleophoma cylindrospora, Fusarium fracticaudum, Phialophora cf. hyalina, and Morchella septimelata.</title>
        <authorList>
            <person name="Wingfield B.D."/>
            <person name="Bills G.F."/>
            <person name="Dong Y."/>
            <person name="Huang W."/>
            <person name="Nel W.J."/>
            <person name="Swalarsk-Parry B.S."/>
            <person name="Vaghefi N."/>
            <person name="Wilken P.M."/>
            <person name="An Z."/>
            <person name="de Beer Z.W."/>
            <person name="De Vos L."/>
            <person name="Chen L."/>
            <person name="Duong T.A."/>
            <person name="Gao Y."/>
            <person name="Hammerbacher A."/>
            <person name="Kikkert J.R."/>
            <person name="Li Y."/>
            <person name="Li H."/>
            <person name="Li K."/>
            <person name="Li Q."/>
            <person name="Liu X."/>
            <person name="Ma X."/>
            <person name="Naidoo K."/>
            <person name="Pethybridge S.J."/>
            <person name="Sun J."/>
            <person name="Steenkamp E.T."/>
            <person name="van der Nest M.A."/>
            <person name="van Wyk S."/>
            <person name="Wingfield M.J."/>
            <person name="Xiong C."/>
            <person name="Yue Q."/>
            <person name="Zhang X."/>
        </authorList>
    </citation>
    <scope>NUCLEOTIDE SEQUENCE [LARGE SCALE GENOMIC DNA]</scope>
    <source>
        <strain evidence="10 11">BP 5553</strain>
    </source>
</reference>
<dbReference type="RefSeq" id="XP_031868531.1">
    <property type="nucleotide sequence ID" value="XM_032015110.1"/>
</dbReference>
<evidence type="ECO:0000256" key="8">
    <source>
        <dbReference type="SAM" id="Phobius"/>
    </source>
</evidence>
<feature type="transmembrane region" description="Helical" evidence="8">
    <location>
        <begin position="467"/>
        <end position="486"/>
    </location>
</feature>